<comment type="cofactor">
    <cofactor evidence="8">
        <name>Ca(2+)</name>
        <dbReference type="ChEBI" id="CHEBI:29108"/>
    </cofactor>
    <text evidence="8">Binds 1 Ca(2+) ion per dimer.</text>
</comment>
<evidence type="ECO:0000256" key="7">
    <source>
        <dbReference type="PIRSR" id="PIRSR001227-1"/>
    </source>
</evidence>
<evidence type="ECO:0000256" key="1">
    <source>
        <dbReference type="ARBA" id="ARBA00004418"/>
    </source>
</evidence>
<dbReference type="InterPro" id="IPR002692">
    <property type="entry name" value="S45"/>
</dbReference>
<evidence type="ECO:0000256" key="2">
    <source>
        <dbReference type="ARBA" id="ARBA00006586"/>
    </source>
</evidence>
<keyword evidence="4" id="KW-0574">Periplasm</keyword>
<dbReference type="GO" id="GO:0016811">
    <property type="term" value="F:hydrolase activity, acting on carbon-nitrogen (but not peptide) bonds, in linear amides"/>
    <property type="evidence" value="ECO:0007669"/>
    <property type="project" value="InterPro"/>
</dbReference>
<evidence type="ECO:0000256" key="8">
    <source>
        <dbReference type="PIRSR" id="PIRSR001227-2"/>
    </source>
</evidence>
<feature type="binding site" evidence="8">
    <location>
        <position position="206"/>
    </location>
    <ligand>
        <name>Ca(2+)</name>
        <dbReference type="ChEBI" id="CHEBI:29108"/>
    </ligand>
</feature>
<feature type="binding site" evidence="8">
    <location>
        <position position="343"/>
    </location>
    <ligand>
        <name>Ca(2+)</name>
        <dbReference type="ChEBI" id="CHEBI:29108"/>
    </ligand>
</feature>
<dbReference type="Gene3D" id="2.30.120.10">
    <property type="match status" value="1"/>
</dbReference>
<dbReference type="GO" id="GO:0046872">
    <property type="term" value="F:metal ion binding"/>
    <property type="evidence" value="ECO:0007669"/>
    <property type="project" value="UniProtKB-KW"/>
</dbReference>
<keyword evidence="5" id="KW-0378">Hydrolase</keyword>
<proteinExistence type="inferred from homology"/>
<keyword evidence="3" id="KW-0732">Signal</keyword>
<feature type="binding site" evidence="8">
    <location>
        <position position="340"/>
    </location>
    <ligand>
        <name>Ca(2+)</name>
        <dbReference type="ChEBI" id="CHEBI:29108"/>
    </ligand>
</feature>
<evidence type="ECO:0000313" key="10">
    <source>
        <dbReference type="Proteomes" id="UP000238327"/>
    </source>
</evidence>
<dbReference type="PIRSF" id="PIRSF001227">
    <property type="entry name" value="Pen_acylase"/>
    <property type="match status" value="1"/>
</dbReference>
<organism evidence="9 10">
    <name type="scientific">Ectopseudomonas mendocina</name>
    <name type="common">Pseudomonas mendocina</name>
    <dbReference type="NCBI Taxonomy" id="300"/>
    <lineage>
        <taxon>Bacteria</taxon>
        <taxon>Pseudomonadati</taxon>
        <taxon>Pseudomonadota</taxon>
        <taxon>Gammaproteobacteria</taxon>
        <taxon>Pseudomonadales</taxon>
        <taxon>Pseudomonadaceae</taxon>
        <taxon>Ectopseudomonas</taxon>
    </lineage>
</organism>
<dbReference type="InterPro" id="IPR043146">
    <property type="entry name" value="Penicillin_amidase_N_B-knob"/>
</dbReference>
<comment type="subcellular location">
    <subcellularLocation>
        <location evidence="1">Periplasm</location>
    </subcellularLocation>
</comment>
<dbReference type="InterPro" id="IPR043147">
    <property type="entry name" value="Penicillin_amidase_A-knob"/>
</dbReference>
<name>A0A2R3QPB6_ECTME</name>
<reference evidence="9 10" key="1">
    <citation type="submission" date="2018-03" db="EMBL/GenBank/DDBJ databases">
        <title>Complete genome sequence and methylome analysis of Pseudomonas mendocina NEB 698.</title>
        <authorList>
            <person name="Morgan R.D."/>
        </authorList>
    </citation>
    <scope>NUCLEOTIDE SEQUENCE [LARGE SCALE GENOMIC DNA]</scope>
    <source>
        <strain evidence="9 10">NEB698</strain>
    </source>
</reference>
<sequence>MPARVRLSKMLGRLLDNNKDRSMKRSLTALALVVAAAAGGLTWYLHDKQPIRDGEQMFGALQAPVTVDYDERGVPHIRAENEADMYRALGYVHAQDRLLQMELLRRLARGELAEILGEKLLPTDRLFRTLEIGRHADAYAARLDANSPSTQALQHYLEGVNQYQASRPRPLEFDLLGIEPRPFTIADTLSVAGYMAYSFAAAFRTEPVMTHIRDELGADYLKLFDLDWHPQGVLGSPLASDDWKDLAALAQLTGSALEGSGLPQFEGSNAWAISGSRTASGKPLLAGDPHIRFSLPAVWYEAHLQAPGYELYGYHHALIPSAMLGHNRDFAWSLTMFQNDDLDLIAERVNPDNTDQVWYQGQWVDLQQRTETIQVKGAEPVQITLRRSPHGPIVNDALGQTNGSTPIAMWWAFLETDNPLLDAFYQLGRAETLDKARTAAEKIEAPGLNVVWANAAGDIGWWAAAKLPLRPAGVNPTFILDGASGEADKLGYHPFTANPQEENPQRGYIVSANYQPVPASGIEIPGYYNLPDRGQRLNQRLSDASVKWDTHNSQALQLDPGTGYGPRLLAPILDELREAAANDEERALVEQLANWNGDHTLDSVAATLFNQLTYQLAHEAMADELGDVFFDSLLQTRVLDTALPRLTADADSPWWNRQGSEQRESRAQIVADAWRASLEHLRSILGDDTGTWHWERAHTLTHSHPLGQQQPLAWLLNVGPLAAPGGHETPNNLSHKVGSAPWPVVYGPSTRRLIDLADADKALGGIPVGQSGVPFDAHYGDQAQAHVTGQYQPQHLSEADVAAHRLGTLRLLPR</sequence>
<evidence type="ECO:0000256" key="6">
    <source>
        <dbReference type="ARBA" id="ARBA00023145"/>
    </source>
</evidence>
<dbReference type="Gene3D" id="3.60.20.10">
    <property type="entry name" value="Glutamine Phosphoribosylpyrophosphate, subunit 1, domain 1"/>
    <property type="match status" value="1"/>
</dbReference>
<dbReference type="InterPro" id="IPR014395">
    <property type="entry name" value="Pen/GL7ACA/AHL_acylase"/>
</dbReference>
<dbReference type="STRING" id="1001585.MDS_4572"/>
<dbReference type="GO" id="GO:0017000">
    <property type="term" value="P:antibiotic biosynthetic process"/>
    <property type="evidence" value="ECO:0007669"/>
    <property type="project" value="InterPro"/>
</dbReference>
<dbReference type="InterPro" id="IPR023343">
    <property type="entry name" value="Penicillin_amidase_dom1"/>
</dbReference>
<keyword evidence="8" id="KW-0106">Calcium</keyword>
<comment type="similarity">
    <text evidence="2">Belongs to the peptidase S45 family.</text>
</comment>
<dbReference type="Gene3D" id="1.10.439.10">
    <property type="entry name" value="Penicillin Amidohydrolase, domain 1"/>
    <property type="match status" value="1"/>
</dbReference>
<dbReference type="CDD" id="cd03747">
    <property type="entry name" value="Ntn_PGA_like"/>
    <property type="match status" value="1"/>
</dbReference>
<gene>
    <name evidence="9" type="ORF">C7A17_12610</name>
</gene>
<dbReference type="PANTHER" id="PTHR34218:SF5">
    <property type="entry name" value="PENICILLIN ACYLASE FAMILY PROTEIN"/>
    <property type="match status" value="1"/>
</dbReference>
<dbReference type="Pfam" id="PF01804">
    <property type="entry name" value="Penicil_amidase"/>
    <property type="match status" value="1"/>
</dbReference>
<evidence type="ECO:0000256" key="5">
    <source>
        <dbReference type="ARBA" id="ARBA00022801"/>
    </source>
</evidence>
<evidence type="ECO:0000256" key="4">
    <source>
        <dbReference type="ARBA" id="ARBA00022764"/>
    </source>
</evidence>
<protein>
    <submittedName>
        <fullName evidence="9">Penicillin acylase family protein</fullName>
    </submittedName>
</protein>
<dbReference type="OrthoDB" id="9760084at2"/>
<feature type="binding site" evidence="8">
    <location>
        <position position="476"/>
    </location>
    <ligand>
        <name>Ca(2+)</name>
        <dbReference type="ChEBI" id="CHEBI:29108"/>
    </ligand>
</feature>
<dbReference type="Proteomes" id="UP000238327">
    <property type="component" value="Chromosome"/>
</dbReference>
<dbReference type="EMBL" id="CP027657">
    <property type="protein sequence ID" value="AVO53574.1"/>
    <property type="molecule type" value="Genomic_DNA"/>
</dbReference>
<dbReference type="AlphaFoldDB" id="A0A2R3QPB6"/>
<dbReference type="InterPro" id="IPR029055">
    <property type="entry name" value="Ntn_hydrolases_N"/>
</dbReference>
<dbReference type="GO" id="GO:0042597">
    <property type="term" value="C:periplasmic space"/>
    <property type="evidence" value="ECO:0007669"/>
    <property type="project" value="UniProtKB-SubCell"/>
</dbReference>
<keyword evidence="6" id="KW-0865">Zymogen</keyword>
<evidence type="ECO:0000313" key="9">
    <source>
        <dbReference type="EMBL" id="AVO53574.1"/>
    </source>
</evidence>
<dbReference type="Gene3D" id="1.10.1400.10">
    <property type="match status" value="1"/>
</dbReference>
<dbReference type="PANTHER" id="PTHR34218">
    <property type="entry name" value="PEPTIDASE S45 PENICILLIN AMIDASE"/>
    <property type="match status" value="1"/>
</dbReference>
<evidence type="ECO:0000256" key="3">
    <source>
        <dbReference type="ARBA" id="ARBA00022729"/>
    </source>
</evidence>
<keyword evidence="8" id="KW-0479">Metal-binding</keyword>
<dbReference type="SUPFAM" id="SSF56235">
    <property type="entry name" value="N-terminal nucleophile aminohydrolases (Ntn hydrolases)"/>
    <property type="match status" value="1"/>
</dbReference>
<feature type="active site" description="Nucleophile" evidence="7">
    <location>
        <position position="268"/>
    </location>
</feature>
<accession>A0A2R3QPB6</accession>